<keyword evidence="4" id="KW-0472">Membrane</keyword>
<feature type="transmembrane region" description="Helical" evidence="4">
    <location>
        <begin position="176"/>
        <end position="193"/>
    </location>
</feature>
<dbReference type="SUPFAM" id="SSF52540">
    <property type="entry name" value="P-loop containing nucleoside triphosphate hydrolases"/>
    <property type="match status" value="1"/>
</dbReference>
<keyword evidence="3" id="KW-0238">DNA-binding</keyword>
<evidence type="ECO:0000259" key="5">
    <source>
        <dbReference type="SMART" id="SM00534"/>
    </source>
</evidence>
<keyword evidence="1" id="KW-0547">Nucleotide-binding</keyword>
<keyword evidence="2" id="KW-0067">ATP-binding</keyword>
<dbReference type="STRING" id="36842.SAMN02194393_01660"/>
<dbReference type="InterPro" id="IPR027417">
    <property type="entry name" value="P-loop_NTPase"/>
</dbReference>
<dbReference type="InterPro" id="IPR045076">
    <property type="entry name" value="MutS"/>
</dbReference>
<proteinExistence type="predicted"/>
<dbReference type="Proteomes" id="UP000190285">
    <property type="component" value="Unassembled WGS sequence"/>
</dbReference>
<evidence type="ECO:0000313" key="7">
    <source>
        <dbReference type="Proteomes" id="UP000190285"/>
    </source>
</evidence>
<keyword evidence="4" id="KW-1133">Transmembrane helix</keyword>
<dbReference type="GO" id="GO:0140664">
    <property type="term" value="F:ATP-dependent DNA damage sensor activity"/>
    <property type="evidence" value="ECO:0007669"/>
    <property type="project" value="InterPro"/>
</dbReference>
<sequence>MGQQPVYDFNINIKFVGLVILGILLVDFLINLVRRAKTYKSNKKVINNIWGKEPKKKYIDSDFVLLADFFRYKMKTNNFIHVIDDITWNDIDMKNVFIRINNCLSTLGENLLYYVLKTPIFNKEDLNKRDEYIEFFAKNKEKRVKLQNIIINIGEERNESIINYLSNGQNKGSKRILAYIVLSAVFVISLIGLMFKSEIFLYIFLSSAIINVIVYYKTSEKRKGKIEVVKYISKIVLGSKEILKLNYDEIHEYNLKLKKAFKNLKNIHWKSSVLLKPLDLDLLSFLKVFLLFELIVYEDIINHIYKYKEEIMETYETIGYIDALISIASYREGLQYYVKPELLDTNQGVIIDCEDIYHPLIKNPIGNSISTDESILITGSNATGKSTFLKTLAINSILAQTIYTSTARKYRSSFFRTYTSMALRDDLFNNESYFIVEIKSLKRILKDLNNDIPILCFIDEILRGTNTIERIAASSQVLKHLNNQNALCFAATHDIELTDILKNHYVNYHFQEKIVDNEIIFDYKLHKGKTKSRNAIKLLEIMGYEKKIIDSALLSIDKYINENKWIII</sequence>
<dbReference type="GO" id="GO:0005829">
    <property type="term" value="C:cytosol"/>
    <property type="evidence" value="ECO:0007669"/>
    <property type="project" value="TreeGrafter"/>
</dbReference>
<dbReference type="Pfam" id="PF00488">
    <property type="entry name" value="MutS_V"/>
    <property type="match status" value="1"/>
</dbReference>
<dbReference type="InterPro" id="IPR036187">
    <property type="entry name" value="DNA_mismatch_repair_MutS_sf"/>
</dbReference>
<organism evidence="6 7">
    <name type="scientific">Maledivibacter halophilus</name>
    <dbReference type="NCBI Taxonomy" id="36842"/>
    <lineage>
        <taxon>Bacteria</taxon>
        <taxon>Bacillati</taxon>
        <taxon>Bacillota</taxon>
        <taxon>Clostridia</taxon>
        <taxon>Peptostreptococcales</taxon>
        <taxon>Caminicellaceae</taxon>
        <taxon>Maledivibacter</taxon>
    </lineage>
</organism>
<gene>
    <name evidence="6" type="ORF">SAMN02194393_01660</name>
</gene>
<dbReference type="InterPro" id="IPR000432">
    <property type="entry name" value="DNA_mismatch_repair_MutS_C"/>
</dbReference>
<feature type="transmembrane region" description="Helical" evidence="4">
    <location>
        <begin position="15"/>
        <end position="33"/>
    </location>
</feature>
<name>A0A1T5K6E8_9FIRM</name>
<dbReference type="AlphaFoldDB" id="A0A1T5K6E8"/>
<dbReference type="Gene3D" id="3.40.50.300">
    <property type="entry name" value="P-loop containing nucleotide triphosphate hydrolases"/>
    <property type="match status" value="1"/>
</dbReference>
<evidence type="ECO:0000256" key="4">
    <source>
        <dbReference type="SAM" id="Phobius"/>
    </source>
</evidence>
<accession>A0A1T5K6E8</accession>
<dbReference type="EMBL" id="FUZT01000003">
    <property type="protein sequence ID" value="SKC59194.1"/>
    <property type="molecule type" value="Genomic_DNA"/>
</dbReference>
<evidence type="ECO:0000256" key="1">
    <source>
        <dbReference type="ARBA" id="ARBA00022741"/>
    </source>
</evidence>
<feature type="domain" description="DNA mismatch repair proteins mutS family" evidence="5">
    <location>
        <begin position="372"/>
        <end position="557"/>
    </location>
</feature>
<dbReference type="OrthoDB" id="9802448at2"/>
<dbReference type="GO" id="GO:0030983">
    <property type="term" value="F:mismatched DNA binding"/>
    <property type="evidence" value="ECO:0007669"/>
    <property type="project" value="InterPro"/>
</dbReference>
<keyword evidence="4" id="KW-0812">Transmembrane</keyword>
<dbReference type="PANTHER" id="PTHR11361:SF152">
    <property type="entry name" value="DNA MISMATCH REPAIR PROTEIN"/>
    <property type="match status" value="1"/>
</dbReference>
<dbReference type="GO" id="GO:0006298">
    <property type="term" value="P:mismatch repair"/>
    <property type="evidence" value="ECO:0007669"/>
    <property type="project" value="InterPro"/>
</dbReference>
<evidence type="ECO:0000256" key="3">
    <source>
        <dbReference type="ARBA" id="ARBA00023125"/>
    </source>
</evidence>
<protein>
    <submittedName>
        <fullName evidence="6">Mismatch repair ATPase (MutS family)</fullName>
    </submittedName>
</protein>
<dbReference type="SUPFAM" id="SSF48334">
    <property type="entry name" value="DNA repair protein MutS, domain III"/>
    <property type="match status" value="1"/>
</dbReference>
<evidence type="ECO:0000313" key="6">
    <source>
        <dbReference type="EMBL" id="SKC59194.1"/>
    </source>
</evidence>
<feature type="transmembrane region" description="Helical" evidence="4">
    <location>
        <begin position="199"/>
        <end position="216"/>
    </location>
</feature>
<dbReference type="Gene3D" id="1.10.1420.10">
    <property type="match status" value="1"/>
</dbReference>
<dbReference type="RefSeq" id="WP_079490779.1">
    <property type="nucleotide sequence ID" value="NZ_FUZT01000003.1"/>
</dbReference>
<dbReference type="PANTHER" id="PTHR11361">
    <property type="entry name" value="DNA MISMATCH REPAIR PROTEIN MUTS FAMILY MEMBER"/>
    <property type="match status" value="1"/>
</dbReference>
<reference evidence="7" key="1">
    <citation type="submission" date="2017-02" db="EMBL/GenBank/DDBJ databases">
        <authorList>
            <person name="Varghese N."/>
            <person name="Submissions S."/>
        </authorList>
    </citation>
    <scope>NUCLEOTIDE SEQUENCE [LARGE SCALE GENOMIC DNA]</scope>
    <source>
        <strain evidence="7">M1</strain>
    </source>
</reference>
<dbReference type="SMART" id="SM00534">
    <property type="entry name" value="MUTSac"/>
    <property type="match status" value="1"/>
</dbReference>
<keyword evidence="7" id="KW-1185">Reference proteome</keyword>
<dbReference type="GO" id="GO:0005524">
    <property type="term" value="F:ATP binding"/>
    <property type="evidence" value="ECO:0007669"/>
    <property type="project" value="UniProtKB-KW"/>
</dbReference>
<evidence type="ECO:0000256" key="2">
    <source>
        <dbReference type="ARBA" id="ARBA00022840"/>
    </source>
</evidence>